<sequence length="468" mass="48745">MSYEESSFYQNTSGGGEFVGDEDGVAFDGNAGGIGYSGSLQGGAFVGGLEDVAQGGYASYESASAAGYGAEAVLVDGGAGVQASVGDLEGGLEQQNVSGAFLASDAAFSASSLEQQSSASAAYATDSQGLYQDPNPEVIRRPAPGGLQTYTQRVLIRFLQPPAVPPPGPLVIKEVRPPQPPPPPPLYIRQRPPPPPPLPPIVIREAPPKLPPPVGIQVITKRLPALPVPPRSVIIERLPPLPPKPRDIIVERWLPYRTQQKRRVIIQRAPPPVIPKPRNIIIYYEPPKAQVVRRFQNLGIQRANPAEYVARYGTQLEDAQTLLTQARQAGVVEDISPPAGGISNFQLSNYESYQAGDIGTGVGVGVDAANYGVGSSAADVYGVSGGFSSIGDGGLGWVEGAGLNWAGGAGGVLSNSYESSSSYNASSGIGGYDEGLGSSFGDLGLVDNTNNVIGGSYESYSSQQALTH</sequence>
<evidence type="ECO:0000256" key="1">
    <source>
        <dbReference type="SAM" id="MobiDB-lite"/>
    </source>
</evidence>
<dbReference type="Proteomes" id="UP000663823">
    <property type="component" value="Unassembled WGS sequence"/>
</dbReference>
<gene>
    <name evidence="3" type="ORF">OTI717_LOCUS7063</name>
    <name evidence="2" type="ORF">RFH988_LOCUS11009</name>
</gene>
<dbReference type="EMBL" id="CAJNOO010000424">
    <property type="protein sequence ID" value="CAF0939709.1"/>
    <property type="molecule type" value="Genomic_DNA"/>
</dbReference>
<dbReference type="EMBL" id="CAJOAX010000517">
    <property type="protein sequence ID" value="CAF3606224.1"/>
    <property type="molecule type" value="Genomic_DNA"/>
</dbReference>
<dbReference type="OrthoDB" id="10060252at2759"/>
<organism evidence="2 4">
    <name type="scientific">Rotaria sordida</name>
    <dbReference type="NCBI Taxonomy" id="392033"/>
    <lineage>
        <taxon>Eukaryota</taxon>
        <taxon>Metazoa</taxon>
        <taxon>Spiralia</taxon>
        <taxon>Gnathifera</taxon>
        <taxon>Rotifera</taxon>
        <taxon>Eurotatoria</taxon>
        <taxon>Bdelloidea</taxon>
        <taxon>Philodinida</taxon>
        <taxon>Philodinidae</taxon>
        <taxon>Rotaria</taxon>
    </lineage>
</organism>
<evidence type="ECO:0000313" key="2">
    <source>
        <dbReference type="EMBL" id="CAF0939709.1"/>
    </source>
</evidence>
<dbReference type="AlphaFoldDB" id="A0A814CGA6"/>
<feature type="region of interest" description="Disordered" evidence="1">
    <location>
        <begin position="124"/>
        <end position="144"/>
    </location>
</feature>
<name>A0A814CGA6_9BILA</name>
<comment type="caution">
    <text evidence="2">The sequence shown here is derived from an EMBL/GenBank/DDBJ whole genome shotgun (WGS) entry which is preliminary data.</text>
</comment>
<proteinExistence type="predicted"/>
<reference evidence="2" key="1">
    <citation type="submission" date="2021-02" db="EMBL/GenBank/DDBJ databases">
        <authorList>
            <person name="Nowell W R."/>
        </authorList>
    </citation>
    <scope>NUCLEOTIDE SEQUENCE</scope>
</reference>
<protein>
    <submittedName>
        <fullName evidence="2">Uncharacterized protein</fullName>
    </submittedName>
</protein>
<evidence type="ECO:0000313" key="4">
    <source>
        <dbReference type="Proteomes" id="UP000663882"/>
    </source>
</evidence>
<accession>A0A814CGA6</accession>
<evidence type="ECO:0000313" key="3">
    <source>
        <dbReference type="EMBL" id="CAF3606224.1"/>
    </source>
</evidence>
<dbReference type="Proteomes" id="UP000663882">
    <property type="component" value="Unassembled WGS sequence"/>
</dbReference>